<dbReference type="SUPFAM" id="SSF54909">
    <property type="entry name" value="Dimeric alpha+beta barrel"/>
    <property type="match status" value="1"/>
</dbReference>
<evidence type="ECO:0000256" key="8">
    <source>
        <dbReference type="ARBA" id="ARBA00025737"/>
    </source>
</evidence>
<evidence type="ECO:0000256" key="7">
    <source>
        <dbReference type="ARBA" id="ARBA00023004"/>
    </source>
</evidence>
<dbReference type="Pfam" id="PF20628">
    <property type="entry name" value="Dyp_perox_C"/>
    <property type="match status" value="1"/>
</dbReference>
<keyword evidence="12" id="KW-1185">Reference proteome</keyword>
<dbReference type="InterPro" id="IPR036426">
    <property type="entry name" value="Bulb-type_lectin_dom_sf"/>
</dbReference>
<name>A0A1U9R3N6_STRNV</name>
<evidence type="ECO:0000256" key="5">
    <source>
        <dbReference type="ARBA" id="ARBA00022729"/>
    </source>
</evidence>
<keyword evidence="3" id="KW-0349">Heme</keyword>
<keyword evidence="5" id="KW-0732">Signal</keyword>
<dbReference type="InterPro" id="IPR049509">
    <property type="entry name" value="DyP_N"/>
</dbReference>
<protein>
    <submittedName>
        <fullName evidence="11">Peroxidase</fullName>
    </submittedName>
</protein>
<dbReference type="Proteomes" id="UP000189677">
    <property type="component" value="Chromosome"/>
</dbReference>
<evidence type="ECO:0000256" key="9">
    <source>
        <dbReference type="SAM" id="MobiDB-lite"/>
    </source>
</evidence>
<keyword evidence="4" id="KW-0479">Metal-binding</keyword>
<comment type="cofactor">
    <cofactor evidence="1">
        <name>heme b</name>
        <dbReference type="ChEBI" id="CHEBI:60344"/>
    </cofactor>
</comment>
<dbReference type="GO" id="GO:0005829">
    <property type="term" value="C:cytosol"/>
    <property type="evidence" value="ECO:0007669"/>
    <property type="project" value="TreeGrafter"/>
</dbReference>
<reference evidence="11 12" key="1">
    <citation type="submission" date="2016-11" db="EMBL/GenBank/DDBJ databases">
        <title>Complete genome sequence of Streptomyces niveus SCSIO 3406.</title>
        <authorList>
            <person name="Zhu Q."/>
            <person name="Cheng W."/>
            <person name="Song Y."/>
            <person name="Li Q."/>
            <person name="Ju J."/>
        </authorList>
    </citation>
    <scope>NUCLEOTIDE SEQUENCE [LARGE SCALE GENOMIC DNA]</scope>
    <source>
        <strain evidence="11 12">SCSIO 3406</strain>
    </source>
</reference>
<evidence type="ECO:0000256" key="3">
    <source>
        <dbReference type="ARBA" id="ARBA00022617"/>
    </source>
</evidence>
<feature type="region of interest" description="Disordered" evidence="9">
    <location>
        <begin position="1"/>
        <end position="21"/>
    </location>
</feature>
<sequence>MTYTAQPSTAYDPPGGGVDDLPLRRSREIQGDIIAGAKKDHVQLLLLKFEDESLARTWLRRLRPRIATTRQVAAFNAEFSKARKQSGGDDPRALNAVWRVVSFTYPGLRLLAGRDPFPSVPPGSTQEAFKQGPAARADLLGDTGQCAPEHWLFGNGTGQPIHAVLTVAADRPQDLRVALTEEREEAARHKVVIVFEQDGATLEGSRRGKEHFGFKDGISEPAVQGFDQPDPQRPEHKKGSPGTRIIPAGEFVVGHERDGGRPNDLPGWATNGSFQVLRRLAQDVPGWWAQVAVRLKELKEQGKVPPEATTEWLAARLVGRWRSGTPVAKCPHADTPSDAEAWSDNDISYQDDLEGEITPLFSHLRKTSPRDGLLLKSSDEQTVPEKGALDGRRIMRRGIPYGRPFDPAGSAGNGPDAPRGLVFVCYQSDLVRQFEFIQKDWIEEPNFPSRDQPPGRDPLVGTATDVSFKGGKVRFEQFVRTEGAVYAFAPSLTTIELLADGKLDGGGGPDGDRILEAPFTLRPADGPVGTAKARLVMREVGNLVVLDERDEQRWESGTAGTGGVKAVFQEDGDLVVLGADDRPVWKSRTTGNPHAKLIVLMDGNVVIRAADGTVVWQTDTAH</sequence>
<keyword evidence="7" id="KW-0408">Iron</keyword>
<dbReference type="EMBL" id="CP018047">
    <property type="protein sequence ID" value="AQU70721.1"/>
    <property type="molecule type" value="Genomic_DNA"/>
</dbReference>
<evidence type="ECO:0000256" key="2">
    <source>
        <dbReference type="ARBA" id="ARBA00022559"/>
    </source>
</evidence>
<dbReference type="InterPro" id="IPR006314">
    <property type="entry name" value="Dyp_peroxidase"/>
</dbReference>
<evidence type="ECO:0000256" key="6">
    <source>
        <dbReference type="ARBA" id="ARBA00023002"/>
    </source>
</evidence>
<dbReference type="SUPFAM" id="SSF51110">
    <property type="entry name" value="alpha-D-mannose-specific plant lectins"/>
    <property type="match status" value="1"/>
</dbReference>
<dbReference type="KEGG" id="snw:BBN63_07095"/>
<dbReference type="PROSITE" id="PS51404">
    <property type="entry name" value="DYP_PEROXIDASE"/>
    <property type="match status" value="1"/>
</dbReference>
<dbReference type="GO" id="GO:0046872">
    <property type="term" value="F:metal ion binding"/>
    <property type="evidence" value="ECO:0007669"/>
    <property type="project" value="UniProtKB-KW"/>
</dbReference>
<dbReference type="GO" id="GO:0004601">
    <property type="term" value="F:peroxidase activity"/>
    <property type="evidence" value="ECO:0007669"/>
    <property type="project" value="UniProtKB-KW"/>
</dbReference>
<evidence type="ECO:0000259" key="10">
    <source>
        <dbReference type="PROSITE" id="PS50927"/>
    </source>
</evidence>
<evidence type="ECO:0000313" key="11">
    <source>
        <dbReference type="EMBL" id="AQU70721.1"/>
    </source>
</evidence>
<proteinExistence type="inferred from homology"/>
<dbReference type="Pfam" id="PF21105">
    <property type="entry name" value="DyP_N"/>
    <property type="match status" value="1"/>
</dbReference>
<dbReference type="InterPro" id="IPR048328">
    <property type="entry name" value="Dyp_perox_C"/>
</dbReference>
<dbReference type="AlphaFoldDB" id="A0A1U9R3N6"/>
<organism evidence="11 12">
    <name type="scientific">Streptomyces niveus</name>
    <name type="common">Streptomyces spheroides</name>
    <dbReference type="NCBI Taxonomy" id="193462"/>
    <lineage>
        <taxon>Bacteria</taxon>
        <taxon>Bacillati</taxon>
        <taxon>Actinomycetota</taxon>
        <taxon>Actinomycetes</taxon>
        <taxon>Kitasatosporales</taxon>
        <taxon>Streptomycetaceae</taxon>
        <taxon>Streptomyces</taxon>
    </lineage>
</organism>
<dbReference type="NCBIfam" id="TIGR01413">
    <property type="entry name" value="Dyp_perox_fam"/>
    <property type="match status" value="1"/>
</dbReference>
<feature type="domain" description="Bulb-type lectin" evidence="10">
    <location>
        <begin position="512"/>
        <end position="620"/>
    </location>
</feature>
<dbReference type="PROSITE" id="PS50927">
    <property type="entry name" value="BULB_LECTIN"/>
    <property type="match status" value="1"/>
</dbReference>
<gene>
    <name evidence="11" type="ORF">BBN63_07095</name>
</gene>
<keyword evidence="6" id="KW-0560">Oxidoreductase</keyword>
<evidence type="ECO:0000256" key="4">
    <source>
        <dbReference type="ARBA" id="ARBA00022723"/>
    </source>
</evidence>
<evidence type="ECO:0000313" key="12">
    <source>
        <dbReference type="Proteomes" id="UP000189677"/>
    </source>
</evidence>
<dbReference type="PANTHER" id="PTHR30521">
    <property type="entry name" value="DEFERROCHELATASE/PEROXIDASE"/>
    <property type="match status" value="1"/>
</dbReference>
<evidence type="ECO:0000256" key="1">
    <source>
        <dbReference type="ARBA" id="ARBA00001970"/>
    </source>
</evidence>
<dbReference type="Gene3D" id="2.90.10.10">
    <property type="entry name" value="Bulb-type lectin domain"/>
    <property type="match status" value="1"/>
</dbReference>
<dbReference type="GO" id="GO:0020037">
    <property type="term" value="F:heme binding"/>
    <property type="evidence" value="ECO:0007669"/>
    <property type="project" value="InterPro"/>
</dbReference>
<dbReference type="SMART" id="SM00108">
    <property type="entry name" value="B_lectin"/>
    <property type="match status" value="1"/>
</dbReference>
<comment type="similarity">
    <text evidence="8">Belongs to the DyP-type peroxidase family.</text>
</comment>
<dbReference type="InterPro" id="IPR011008">
    <property type="entry name" value="Dimeric_a/b-barrel"/>
</dbReference>
<dbReference type="PANTHER" id="PTHR30521:SF4">
    <property type="entry name" value="DEFERROCHELATASE"/>
    <property type="match status" value="1"/>
</dbReference>
<keyword evidence="2 11" id="KW-0575">Peroxidase</keyword>
<dbReference type="InterPro" id="IPR001480">
    <property type="entry name" value="Bulb-type_lectin_dom"/>
</dbReference>
<feature type="region of interest" description="Disordered" evidence="9">
    <location>
        <begin position="212"/>
        <end position="246"/>
    </location>
</feature>
<accession>A0A1U9R3N6</accession>